<protein>
    <submittedName>
        <fullName evidence="1">Uncharacterized protein</fullName>
    </submittedName>
</protein>
<evidence type="ECO:0000313" key="1">
    <source>
        <dbReference type="EMBL" id="GBP37175.1"/>
    </source>
</evidence>
<gene>
    <name evidence="1" type="ORF">EVAR_31106_1</name>
</gene>
<sequence>MQKEKGANSSEPGLWRELSSYITRLNIKLWTGPAVTGGERVVNSALPSSQKIASGAEIVDQPEIYSALIKDSRAGRPSIYRLPVRESGSLR</sequence>
<keyword evidence="2" id="KW-1185">Reference proteome</keyword>
<name>A0A4C1VHF1_EUMVA</name>
<proteinExistence type="predicted"/>
<dbReference type="AlphaFoldDB" id="A0A4C1VHF1"/>
<dbReference type="EMBL" id="BGZK01000330">
    <property type="protein sequence ID" value="GBP37175.1"/>
    <property type="molecule type" value="Genomic_DNA"/>
</dbReference>
<organism evidence="1 2">
    <name type="scientific">Eumeta variegata</name>
    <name type="common">Bagworm moth</name>
    <name type="synonym">Eumeta japonica</name>
    <dbReference type="NCBI Taxonomy" id="151549"/>
    <lineage>
        <taxon>Eukaryota</taxon>
        <taxon>Metazoa</taxon>
        <taxon>Ecdysozoa</taxon>
        <taxon>Arthropoda</taxon>
        <taxon>Hexapoda</taxon>
        <taxon>Insecta</taxon>
        <taxon>Pterygota</taxon>
        <taxon>Neoptera</taxon>
        <taxon>Endopterygota</taxon>
        <taxon>Lepidoptera</taxon>
        <taxon>Glossata</taxon>
        <taxon>Ditrysia</taxon>
        <taxon>Tineoidea</taxon>
        <taxon>Psychidae</taxon>
        <taxon>Oiketicinae</taxon>
        <taxon>Eumeta</taxon>
    </lineage>
</organism>
<comment type="caution">
    <text evidence="1">The sequence shown here is derived from an EMBL/GenBank/DDBJ whole genome shotgun (WGS) entry which is preliminary data.</text>
</comment>
<accession>A0A4C1VHF1</accession>
<reference evidence="1 2" key="1">
    <citation type="journal article" date="2019" name="Commun. Biol.">
        <title>The bagworm genome reveals a unique fibroin gene that provides high tensile strength.</title>
        <authorList>
            <person name="Kono N."/>
            <person name="Nakamura H."/>
            <person name="Ohtoshi R."/>
            <person name="Tomita M."/>
            <person name="Numata K."/>
            <person name="Arakawa K."/>
        </authorList>
    </citation>
    <scope>NUCLEOTIDE SEQUENCE [LARGE SCALE GENOMIC DNA]</scope>
</reference>
<evidence type="ECO:0000313" key="2">
    <source>
        <dbReference type="Proteomes" id="UP000299102"/>
    </source>
</evidence>
<dbReference type="Proteomes" id="UP000299102">
    <property type="component" value="Unassembled WGS sequence"/>
</dbReference>